<protein>
    <recommendedName>
        <fullName evidence="3">DUF3800 domain-containing protein</fullName>
    </recommendedName>
</protein>
<proteinExistence type="predicted"/>
<dbReference type="eggNOG" id="arCOG07690">
    <property type="taxonomic scope" value="Archaea"/>
</dbReference>
<name>F2L5L3_THEU7</name>
<organism evidence="1 2">
    <name type="scientific">Thermoproteus uzoniensis (strain 768-20)</name>
    <dbReference type="NCBI Taxonomy" id="999630"/>
    <lineage>
        <taxon>Archaea</taxon>
        <taxon>Thermoproteota</taxon>
        <taxon>Thermoprotei</taxon>
        <taxon>Thermoproteales</taxon>
        <taxon>Thermoproteaceae</taxon>
        <taxon>Thermoproteus</taxon>
    </lineage>
</organism>
<keyword evidence="2" id="KW-1185">Reference proteome</keyword>
<reference evidence="1 2" key="1">
    <citation type="journal article" date="2011" name="J. Bacteriol.">
        <title>Complete genome sequence of the thermoacidophilic crenarchaeon Thermoproteus uzoniensis 768-20.</title>
        <authorList>
            <person name="Mardanov A.V."/>
            <person name="Gumerov V.M."/>
            <person name="Beletsky A.V."/>
            <person name="Prokofeva M.I."/>
            <person name="Bonch-Osmolovskaya E.A."/>
            <person name="Ravin N.V."/>
            <person name="Skryabin K.G."/>
        </authorList>
    </citation>
    <scope>NUCLEOTIDE SEQUENCE [LARGE SCALE GENOMIC DNA]</scope>
    <source>
        <strain evidence="1 2">768-20</strain>
    </source>
</reference>
<accession>F2L5L3</accession>
<dbReference type="Pfam" id="PF12686">
    <property type="entry name" value="DUF3800"/>
    <property type="match status" value="1"/>
</dbReference>
<evidence type="ECO:0000313" key="1">
    <source>
        <dbReference type="EMBL" id="AEA12384.1"/>
    </source>
</evidence>
<dbReference type="STRING" id="999630.TUZN_0900"/>
<dbReference type="HOGENOM" id="CLU_140141_0_0_2"/>
<dbReference type="KEGG" id="tuz:TUZN_0900"/>
<gene>
    <name evidence="1" type="ordered locus">TUZN_0900</name>
</gene>
<evidence type="ECO:0008006" key="3">
    <source>
        <dbReference type="Google" id="ProtNLM"/>
    </source>
</evidence>
<dbReference type="Proteomes" id="UP000008138">
    <property type="component" value="Chromosome"/>
</dbReference>
<reference key="2">
    <citation type="submission" date="2011-03" db="EMBL/GenBank/DDBJ databases">
        <title>Complete genome sequence of the thermoacidophilic crenarchaeon Thermoproteus uzoniensis 768-20.</title>
        <authorList>
            <person name="Mardanov A.V."/>
            <person name="Gumerov V.M."/>
            <person name="Beletsky A.V."/>
            <person name="Prokofeva M.I."/>
            <person name="Bonch-Osmolovskaya E.A."/>
            <person name="Ravin N.V."/>
            <person name="Skryabin K.G."/>
        </authorList>
    </citation>
    <scope>NUCLEOTIDE SEQUENCE</scope>
    <source>
        <strain>768-20</strain>
    </source>
</reference>
<dbReference type="EMBL" id="CP002590">
    <property type="protein sequence ID" value="AEA12384.1"/>
    <property type="molecule type" value="Genomic_DNA"/>
</dbReference>
<evidence type="ECO:0000313" key="2">
    <source>
        <dbReference type="Proteomes" id="UP000008138"/>
    </source>
</evidence>
<dbReference type="InterPro" id="IPR024524">
    <property type="entry name" value="DUF3800"/>
</dbReference>
<sequence>MIMFVDESGAKSPCNCVALGAVAFEARYGTTYMELGLHLVERIKRMARAGGELKWSDVRRRADVGAVLRLISEAAEVRHAVFHYRSAEDVERALAGLVKGAVLVVADNQLLAGRPRLGVRLIERGSRKVPGLQLADVVAGFARWSSCGQRRGLRR</sequence>
<dbReference type="AlphaFoldDB" id="F2L5L3"/>